<dbReference type="Gene3D" id="3.40.630.30">
    <property type="match status" value="1"/>
</dbReference>
<keyword evidence="2" id="KW-0808">Transferase</keyword>
<dbReference type="SUPFAM" id="SSF55729">
    <property type="entry name" value="Acyl-CoA N-acyltransferases (Nat)"/>
    <property type="match status" value="1"/>
</dbReference>
<sequence>MSERGTGSDRPTVRRREWRTLSPADLRQIEAIWEESFPAAERGEHDSVSRRDSTWLWTADSPDGRLTGFATALALTGSGAAYLEYLAVLPSERGSGTGAALLAAIVDDLRAESPVRGIVLEVEDPIRTPGCDPMPARRVAFYERWGARRVASLPEYSMPDLANPGGLVPMVVLWRGLRDNPVLDRDGVVRVLIDLYHGYYAHAASEGHLQEVLDRMKLVVP</sequence>
<dbReference type="Proteomes" id="UP000316628">
    <property type="component" value="Unassembled WGS sequence"/>
</dbReference>
<name>A0A543J6Y2_9PSEU</name>
<dbReference type="InterPro" id="IPR016181">
    <property type="entry name" value="Acyl_CoA_acyltransferase"/>
</dbReference>
<proteinExistence type="predicted"/>
<keyword evidence="3" id="KW-1185">Reference proteome</keyword>
<dbReference type="AlphaFoldDB" id="A0A543J6Y2"/>
<dbReference type="GO" id="GO:0016747">
    <property type="term" value="F:acyltransferase activity, transferring groups other than amino-acyl groups"/>
    <property type="evidence" value="ECO:0007669"/>
    <property type="project" value="InterPro"/>
</dbReference>
<feature type="domain" description="N-acetyltransferase" evidence="1">
    <location>
        <begin position="16"/>
        <end position="175"/>
    </location>
</feature>
<evidence type="ECO:0000259" key="1">
    <source>
        <dbReference type="PROSITE" id="PS51186"/>
    </source>
</evidence>
<dbReference type="OrthoDB" id="3778501at2"/>
<dbReference type="CDD" id="cd04301">
    <property type="entry name" value="NAT_SF"/>
    <property type="match status" value="1"/>
</dbReference>
<dbReference type="InterPro" id="IPR000182">
    <property type="entry name" value="GNAT_dom"/>
</dbReference>
<dbReference type="RefSeq" id="WP_141975303.1">
    <property type="nucleotide sequence ID" value="NZ_VFPP01000001.1"/>
</dbReference>
<evidence type="ECO:0000313" key="2">
    <source>
        <dbReference type="EMBL" id="TQM78590.1"/>
    </source>
</evidence>
<dbReference type="PROSITE" id="PS51186">
    <property type="entry name" value="GNAT"/>
    <property type="match status" value="1"/>
</dbReference>
<gene>
    <name evidence="2" type="ORF">FHX81_0860</name>
</gene>
<accession>A0A543J6Y2</accession>
<reference evidence="2 3" key="1">
    <citation type="submission" date="2019-06" db="EMBL/GenBank/DDBJ databases">
        <title>Sequencing the genomes of 1000 actinobacteria strains.</title>
        <authorList>
            <person name="Klenk H.-P."/>
        </authorList>
    </citation>
    <scope>NUCLEOTIDE SEQUENCE [LARGE SCALE GENOMIC DNA]</scope>
    <source>
        <strain evidence="2 3">DSM 45456</strain>
    </source>
</reference>
<protein>
    <submittedName>
        <fullName evidence="2">Acetyltransferase (GNAT) family protein</fullName>
    </submittedName>
</protein>
<dbReference type="EMBL" id="VFPP01000001">
    <property type="protein sequence ID" value="TQM78590.1"/>
    <property type="molecule type" value="Genomic_DNA"/>
</dbReference>
<organism evidence="2 3">
    <name type="scientific">Saccharothrix saharensis</name>
    <dbReference type="NCBI Taxonomy" id="571190"/>
    <lineage>
        <taxon>Bacteria</taxon>
        <taxon>Bacillati</taxon>
        <taxon>Actinomycetota</taxon>
        <taxon>Actinomycetes</taxon>
        <taxon>Pseudonocardiales</taxon>
        <taxon>Pseudonocardiaceae</taxon>
        <taxon>Saccharothrix</taxon>
    </lineage>
</organism>
<comment type="caution">
    <text evidence="2">The sequence shown here is derived from an EMBL/GenBank/DDBJ whole genome shotgun (WGS) entry which is preliminary data.</text>
</comment>
<evidence type="ECO:0000313" key="3">
    <source>
        <dbReference type="Proteomes" id="UP000316628"/>
    </source>
</evidence>
<dbReference type="Pfam" id="PF00583">
    <property type="entry name" value="Acetyltransf_1"/>
    <property type="match status" value="1"/>
</dbReference>